<evidence type="ECO:0000256" key="1">
    <source>
        <dbReference type="SAM" id="Phobius"/>
    </source>
</evidence>
<feature type="transmembrane region" description="Helical" evidence="1">
    <location>
        <begin position="48"/>
        <end position="66"/>
    </location>
</feature>
<gene>
    <name evidence="2" type="ORF">SAMN04487945_2936</name>
</gene>
<accession>A0A1I0QTE9</accession>
<keyword evidence="1" id="KW-1133">Transmembrane helix</keyword>
<reference evidence="2 3" key="1">
    <citation type="submission" date="2016-10" db="EMBL/GenBank/DDBJ databases">
        <authorList>
            <person name="de Groot N.N."/>
        </authorList>
    </citation>
    <scope>NUCLEOTIDE SEQUENCE [LARGE SCALE GENOMIC DNA]</scope>
    <source>
        <strain evidence="2 3">CGMCC 1.5337</strain>
    </source>
</reference>
<evidence type="ECO:0000313" key="3">
    <source>
        <dbReference type="Proteomes" id="UP000198518"/>
    </source>
</evidence>
<organism evidence="2 3">
    <name type="scientific">Halobacterium jilantaiense</name>
    <dbReference type="NCBI Taxonomy" id="355548"/>
    <lineage>
        <taxon>Archaea</taxon>
        <taxon>Methanobacteriati</taxon>
        <taxon>Methanobacteriota</taxon>
        <taxon>Stenosarchaea group</taxon>
        <taxon>Halobacteria</taxon>
        <taxon>Halobacteriales</taxon>
        <taxon>Halobacteriaceae</taxon>
        <taxon>Halobacterium</taxon>
    </lineage>
</organism>
<evidence type="ECO:0000313" key="2">
    <source>
        <dbReference type="EMBL" id="SEW30554.1"/>
    </source>
</evidence>
<name>A0A1I0QTE9_9EURY</name>
<keyword evidence="1" id="KW-0472">Membrane</keyword>
<sequence>MSLRGATGDSGFLAATADVASAVVAIALVVGIPLSIGNGLLGTPLPGRVVGLLVFVVALGGAYPFVAGDWPLAKLTDFALAAVLTWLAVAAFVTFGLLAAGDGGLPSDPPVNAAVRLGTVALSFCVAARYVRHRERTHVTGDDAHGH</sequence>
<protein>
    <submittedName>
        <fullName evidence="2">Uncharacterized protein</fullName>
    </submittedName>
</protein>
<feature type="transmembrane region" description="Helical" evidence="1">
    <location>
        <begin position="12"/>
        <end position="36"/>
    </location>
</feature>
<keyword evidence="3" id="KW-1185">Reference proteome</keyword>
<dbReference type="EMBL" id="FOJA01000001">
    <property type="protein sequence ID" value="SEW30554.1"/>
    <property type="molecule type" value="Genomic_DNA"/>
</dbReference>
<dbReference type="AlphaFoldDB" id="A0A1I0QTE9"/>
<feature type="transmembrane region" description="Helical" evidence="1">
    <location>
        <begin position="78"/>
        <end position="101"/>
    </location>
</feature>
<proteinExistence type="predicted"/>
<dbReference type="STRING" id="355548.SAMN04487945_2936"/>
<keyword evidence="1" id="KW-0812">Transmembrane</keyword>
<dbReference type="OrthoDB" id="4003at2239"/>
<dbReference type="RefSeq" id="WP_089670203.1">
    <property type="nucleotide sequence ID" value="NZ_FOJA01000001.1"/>
</dbReference>
<dbReference type="Proteomes" id="UP000198518">
    <property type="component" value="Unassembled WGS sequence"/>
</dbReference>